<organism evidence="12 13">
    <name type="scientific">Microbacterium pumilum</name>
    <dbReference type="NCBI Taxonomy" id="344165"/>
    <lineage>
        <taxon>Bacteria</taxon>
        <taxon>Bacillati</taxon>
        <taxon>Actinomycetota</taxon>
        <taxon>Actinomycetes</taxon>
        <taxon>Micrococcales</taxon>
        <taxon>Microbacteriaceae</taxon>
        <taxon>Microbacterium</taxon>
    </lineage>
</organism>
<feature type="transmembrane region" description="Helical" evidence="11">
    <location>
        <begin position="173"/>
        <end position="193"/>
    </location>
</feature>
<evidence type="ECO:0000256" key="7">
    <source>
        <dbReference type="ARBA" id="ARBA00022989"/>
    </source>
</evidence>
<comment type="caution">
    <text evidence="12">The sequence shown here is derived from an EMBL/GenBank/DDBJ whole genome shotgun (WGS) entry which is preliminary data.</text>
</comment>
<evidence type="ECO:0000256" key="2">
    <source>
        <dbReference type="ARBA" id="ARBA00011262"/>
    </source>
</evidence>
<keyword evidence="6 11" id="KW-0812">Transmembrane</keyword>
<keyword evidence="13" id="KW-1185">Reference proteome</keyword>
<evidence type="ECO:0000256" key="3">
    <source>
        <dbReference type="ARBA" id="ARBA00022448"/>
    </source>
</evidence>
<keyword evidence="5" id="KW-0997">Cell inner membrane</keyword>
<evidence type="ECO:0000313" key="13">
    <source>
        <dbReference type="Proteomes" id="UP001500326"/>
    </source>
</evidence>
<comment type="function">
    <text evidence="9">Part of the ABC transporter complex LsrABCD involved in autoinducer 2 (AI-2) import. Probably responsible for the translocation of the substrate across the membrane.</text>
</comment>
<evidence type="ECO:0000256" key="5">
    <source>
        <dbReference type="ARBA" id="ARBA00022519"/>
    </source>
</evidence>
<keyword evidence="7 11" id="KW-1133">Transmembrane helix</keyword>
<gene>
    <name evidence="12" type="ORF">GCM10009777_36900</name>
</gene>
<accession>A0ABN2T1V7</accession>
<evidence type="ECO:0000256" key="8">
    <source>
        <dbReference type="ARBA" id="ARBA00023136"/>
    </source>
</evidence>
<evidence type="ECO:0000256" key="6">
    <source>
        <dbReference type="ARBA" id="ARBA00022692"/>
    </source>
</evidence>
<protein>
    <recommendedName>
        <fullName evidence="10">Autoinducer 2 import system permease protein LsrC</fullName>
    </recommendedName>
</protein>
<feature type="transmembrane region" description="Helical" evidence="11">
    <location>
        <begin position="135"/>
        <end position="153"/>
    </location>
</feature>
<evidence type="ECO:0000256" key="4">
    <source>
        <dbReference type="ARBA" id="ARBA00022475"/>
    </source>
</evidence>
<sequence>MAEVTTLREREAPRLGASRLAALGPAFWAGLAWLVLVVVSVMNRPDFWSTQTLNAICFTMAVAGILAVGQSLVMISGAGLDLSQPAALGIGAVATLEALRAGFHPIAVVLIAASAGALWGLLCASVVVLAKLNPLLVTLALNFVGISLHSIRYPAPLATPNSWLRDFGTANFIGLPAVFWPMLVIVLVTGFLVPRTRYGRRMMAVGGAPFSAKARGISLPRTRIVVFAISGGLAGLASTIYVASTPSFQSGATSTYLLPVISAVILSGIAVSGGVGNIWALLIGLGFLSTVPTALVFFGLPSAWQSVVQGAILVIAVSIDGLSRRKEQS</sequence>
<feature type="transmembrane region" description="Helical" evidence="11">
    <location>
        <begin position="20"/>
        <end position="41"/>
    </location>
</feature>
<keyword evidence="8 11" id="KW-0472">Membrane</keyword>
<reference evidence="12 13" key="1">
    <citation type="journal article" date="2019" name="Int. J. Syst. Evol. Microbiol.">
        <title>The Global Catalogue of Microorganisms (GCM) 10K type strain sequencing project: providing services to taxonomists for standard genome sequencing and annotation.</title>
        <authorList>
            <consortium name="The Broad Institute Genomics Platform"/>
            <consortium name="The Broad Institute Genome Sequencing Center for Infectious Disease"/>
            <person name="Wu L."/>
            <person name="Ma J."/>
        </authorList>
    </citation>
    <scope>NUCLEOTIDE SEQUENCE [LARGE SCALE GENOMIC DNA]</scope>
    <source>
        <strain evidence="12 13">JCM 14902</strain>
    </source>
</reference>
<proteinExistence type="predicted"/>
<dbReference type="PANTHER" id="PTHR32196">
    <property type="entry name" value="ABC TRANSPORTER PERMEASE PROTEIN YPHD-RELATED-RELATED"/>
    <property type="match status" value="1"/>
</dbReference>
<keyword evidence="3" id="KW-0813">Transport</keyword>
<dbReference type="InterPro" id="IPR001851">
    <property type="entry name" value="ABC_transp_permease"/>
</dbReference>
<dbReference type="Pfam" id="PF02653">
    <property type="entry name" value="BPD_transp_2"/>
    <property type="match status" value="1"/>
</dbReference>
<feature type="transmembrane region" description="Helical" evidence="11">
    <location>
        <begin position="255"/>
        <end position="271"/>
    </location>
</feature>
<evidence type="ECO:0000313" key="12">
    <source>
        <dbReference type="EMBL" id="GAA1996585.1"/>
    </source>
</evidence>
<evidence type="ECO:0000256" key="10">
    <source>
        <dbReference type="ARBA" id="ARBA00039382"/>
    </source>
</evidence>
<evidence type="ECO:0000256" key="11">
    <source>
        <dbReference type="SAM" id="Phobius"/>
    </source>
</evidence>
<feature type="transmembrane region" description="Helical" evidence="11">
    <location>
        <begin position="224"/>
        <end position="243"/>
    </location>
</feature>
<evidence type="ECO:0000256" key="9">
    <source>
        <dbReference type="ARBA" id="ARBA00025439"/>
    </source>
</evidence>
<feature type="transmembrane region" description="Helical" evidence="11">
    <location>
        <begin position="278"/>
        <end position="300"/>
    </location>
</feature>
<keyword evidence="4" id="KW-1003">Cell membrane</keyword>
<dbReference type="Proteomes" id="UP001500326">
    <property type="component" value="Unassembled WGS sequence"/>
</dbReference>
<dbReference type="PANTHER" id="PTHR32196:SF29">
    <property type="entry name" value="AUTOINDUCER 2 IMPORT SYSTEM PERMEASE PROTEIN LSRC"/>
    <property type="match status" value="1"/>
</dbReference>
<comment type="subunit">
    <text evidence="2">The complex is composed of two ATP-binding proteins (LsrA), two transmembrane proteins (LsrC and LsrD) and a solute-binding protein (LsrB).</text>
</comment>
<feature type="transmembrane region" description="Helical" evidence="11">
    <location>
        <begin position="53"/>
        <end position="75"/>
    </location>
</feature>
<feature type="transmembrane region" description="Helical" evidence="11">
    <location>
        <begin position="106"/>
        <end position="128"/>
    </location>
</feature>
<name>A0ABN2T1V7_9MICO</name>
<dbReference type="CDD" id="cd06579">
    <property type="entry name" value="TM_PBP1_transp_AraH_like"/>
    <property type="match status" value="1"/>
</dbReference>
<dbReference type="EMBL" id="BAAAOH010000001">
    <property type="protein sequence ID" value="GAA1996585.1"/>
    <property type="molecule type" value="Genomic_DNA"/>
</dbReference>
<evidence type="ECO:0000256" key="1">
    <source>
        <dbReference type="ARBA" id="ARBA00004651"/>
    </source>
</evidence>
<comment type="subcellular location">
    <subcellularLocation>
        <location evidence="1">Cell membrane</location>
        <topology evidence="1">Multi-pass membrane protein</topology>
    </subcellularLocation>
</comment>